<dbReference type="SUPFAM" id="SSF64167">
    <property type="entry name" value="SurE-like"/>
    <property type="match status" value="1"/>
</dbReference>
<evidence type="ECO:0000256" key="2">
    <source>
        <dbReference type="ARBA" id="ARBA00011062"/>
    </source>
</evidence>
<dbReference type="InterPro" id="IPR030048">
    <property type="entry name" value="SurE"/>
</dbReference>
<dbReference type="GO" id="GO:0008253">
    <property type="term" value="F:5'-nucleotidase activity"/>
    <property type="evidence" value="ECO:0007669"/>
    <property type="project" value="UniProtKB-UniRule"/>
</dbReference>
<comment type="cofactor">
    <cofactor evidence="7">
        <name>a divalent metal cation</name>
        <dbReference type="ChEBI" id="CHEBI:60240"/>
    </cofactor>
    <text evidence="7">Binds 1 divalent metal cation per subunit.</text>
</comment>
<dbReference type="Proteomes" id="UP000744438">
    <property type="component" value="Unassembled WGS sequence"/>
</dbReference>
<dbReference type="Pfam" id="PF01975">
    <property type="entry name" value="SurE"/>
    <property type="match status" value="1"/>
</dbReference>
<feature type="binding site" evidence="7">
    <location>
        <position position="8"/>
    </location>
    <ligand>
        <name>a divalent metal cation</name>
        <dbReference type="ChEBI" id="CHEBI:60240"/>
    </ligand>
</feature>
<dbReference type="GO" id="GO:0046872">
    <property type="term" value="F:metal ion binding"/>
    <property type="evidence" value="ECO:0007669"/>
    <property type="project" value="UniProtKB-UniRule"/>
</dbReference>
<feature type="binding site" evidence="7">
    <location>
        <position position="39"/>
    </location>
    <ligand>
        <name>a divalent metal cation</name>
        <dbReference type="ChEBI" id="CHEBI:60240"/>
    </ligand>
</feature>
<comment type="subcellular location">
    <subcellularLocation>
        <location evidence="7">Cytoplasm</location>
    </subcellularLocation>
</comment>
<comment type="catalytic activity">
    <reaction evidence="1 7">
        <text>a ribonucleoside 5'-phosphate + H2O = a ribonucleoside + phosphate</text>
        <dbReference type="Rhea" id="RHEA:12484"/>
        <dbReference type="ChEBI" id="CHEBI:15377"/>
        <dbReference type="ChEBI" id="CHEBI:18254"/>
        <dbReference type="ChEBI" id="CHEBI:43474"/>
        <dbReference type="ChEBI" id="CHEBI:58043"/>
        <dbReference type="EC" id="3.1.3.5"/>
    </reaction>
</comment>
<evidence type="ECO:0000313" key="9">
    <source>
        <dbReference type="EMBL" id="MBL6811641.1"/>
    </source>
</evidence>
<accession>A0A937HYS1</accession>
<name>A0A937HYS1_9GAMM</name>
<dbReference type="GO" id="GO:0000166">
    <property type="term" value="F:nucleotide binding"/>
    <property type="evidence" value="ECO:0007669"/>
    <property type="project" value="UniProtKB-KW"/>
</dbReference>
<evidence type="ECO:0000256" key="3">
    <source>
        <dbReference type="ARBA" id="ARBA00022490"/>
    </source>
</evidence>
<dbReference type="PANTHER" id="PTHR30457">
    <property type="entry name" value="5'-NUCLEOTIDASE SURE"/>
    <property type="match status" value="1"/>
</dbReference>
<dbReference type="GO" id="GO:0008254">
    <property type="term" value="F:3'-nucleotidase activity"/>
    <property type="evidence" value="ECO:0007669"/>
    <property type="project" value="TreeGrafter"/>
</dbReference>
<evidence type="ECO:0000259" key="8">
    <source>
        <dbReference type="Pfam" id="PF01975"/>
    </source>
</evidence>
<dbReference type="EMBL" id="JADHQC010000007">
    <property type="protein sequence ID" value="MBL6811641.1"/>
    <property type="molecule type" value="Genomic_DNA"/>
</dbReference>
<comment type="caution">
    <text evidence="9">The sequence shown here is derived from an EMBL/GenBank/DDBJ whole genome shotgun (WGS) entry which is preliminary data.</text>
</comment>
<evidence type="ECO:0000256" key="6">
    <source>
        <dbReference type="ARBA" id="ARBA00022801"/>
    </source>
</evidence>
<evidence type="ECO:0000256" key="5">
    <source>
        <dbReference type="ARBA" id="ARBA00022741"/>
    </source>
</evidence>
<dbReference type="NCBIfam" id="TIGR00087">
    <property type="entry name" value="surE"/>
    <property type="match status" value="1"/>
</dbReference>
<dbReference type="InterPro" id="IPR002828">
    <property type="entry name" value="SurE-like_Pase/nucleotidase"/>
</dbReference>
<organism evidence="9 10">
    <name type="scientific">SAR86 cluster bacterium</name>
    <dbReference type="NCBI Taxonomy" id="2030880"/>
    <lineage>
        <taxon>Bacteria</taxon>
        <taxon>Pseudomonadati</taxon>
        <taxon>Pseudomonadota</taxon>
        <taxon>Gammaproteobacteria</taxon>
        <taxon>SAR86 cluster</taxon>
    </lineage>
</organism>
<feature type="binding site" evidence="7">
    <location>
        <position position="9"/>
    </location>
    <ligand>
        <name>a divalent metal cation</name>
        <dbReference type="ChEBI" id="CHEBI:60240"/>
    </ligand>
</feature>
<dbReference type="AlphaFoldDB" id="A0A937HYS1"/>
<dbReference type="PANTHER" id="PTHR30457:SF12">
    <property type="entry name" value="5'_3'-NUCLEOTIDASE SURE"/>
    <property type="match status" value="1"/>
</dbReference>
<reference evidence="9" key="1">
    <citation type="submission" date="2020-10" db="EMBL/GenBank/DDBJ databases">
        <title>Microbiome of the Black Sea water column analyzed by genome centric metagenomics.</title>
        <authorList>
            <person name="Cabello-Yeves P.J."/>
            <person name="Callieri C."/>
            <person name="Picazo A."/>
            <person name="Mehrshad M."/>
            <person name="Haro-Moreno J.M."/>
            <person name="Roda-Garcia J."/>
            <person name="Dzembekova N."/>
            <person name="Slabakova V."/>
            <person name="Slabakova N."/>
            <person name="Moncheva S."/>
            <person name="Rodriguez-Valera F."/>
        </authorList>
    </citation>
    <scope>NUCLEOTIDE SEQUENCE</scope>
    <source>
        <strain evidence="9">BS307-5m-G49</strain>
    </source>
</reference>
<comment type="function">
    <text evidence="7">Nucleotidase that shows phosphatase activity on nucleoside 5'-monophosphates.</text>
</comment>
<sequence>MKIILTNDDGFDHPGIKALFKELHEKHEVFLIGPDQNRSGFSSAITFLTPLRHKKYADNIFSLNGTPVDCVKVARNMLCPFEPEIVVSGINPGPNLGSDAILSGTVGAALDGRNLKYPSIAVSVASFEINDFSFAAKFVAKVLDNLDNLEIENFQILNINVPDHNEFPNPEIKITKTFFNEEEGEKNLDVSDRKNLEDGFISISPIKIDMHSNSQQQVVADWAKNL</sequence>
<dbReference type="InterPro" id="IPR036523">
    <property type="entry name" value="SurE-like_sf"/>
</dbReference>
<gene>
    <name evidence="7 9" type="primary">surE</name>
    <name evidence="9" type="ORF">ISQ63_02010</name>
</gene>
<keyword evidence="5 7" id="KW-0547">Nucleotide-binding</keyword>
<dbReference type="GO" id="GO:0004309">
    <property type="term" value="F:exopolyphosphatase activity"/>
    <property type="evidence" value="ECO:0007669"/>
    <property type="project" value="TreeGrafter"/>
</dbReference>
<keyword evidence="6 7" id="KW-0378">Hydrolase</keyword>
<feature type="domain" description="Survival protein SurE-like phosphatase/nucleotidase" evidence="8">
    <location>
        <begin position="3"/>
        <end position="177"/>
    </location>
</feature>
<protein>
    <recommendedName>
        <fullName evidence="7">5'-nucleotidase SurE</fullName>
        <ecNumber evidence="7">3.1.3.5</ecNumber>
    </recommendedName>
    <alternativeName>
        <fullName evidence="7">Nucleoside 5'-monophosphate phosphohydrolase</fullName>
    </alternativeName>
</protein>
<proteinExistence type="inferred from homology"/>
<dbReference type="Gene3D" id="3.40.1210.10">
    <property type="entry name" value="Survival protein SurE-like phosphatase/nucleotidase"/>
    <property type="match status" value="1"/>
</dbReference>
<dbReference type="EC" id="3.1.3.5" evidence="7"/>
<evidence type="ECO:0000256" key="4">
    <source>
        <dbReference type="ARBA" id="ARBA00022723"/>
    </source>
</evidence>
<keyword evidence="3 7" id="KW-0963">Cytoplasm</keyword>
<dbReference type="HAMAP" id="MF_00060">
    <property type="entry name" value="SurE"/>
    <property type="match status" value="1"/>
</dbReference>
<evidence type="ECO:0000256" key="7">
    <source>
        <dbReference type="HAMAP-Rule" id="MF_00060"/>
    </source>
</evidence>
<evidence type="ECO:0000313" key="10">
    <source>
        <dbReference type="Proteomes" id="UP000744438"/>
    </source>
</evidence>
<feature type="binding site" evidence="7">
    <location>
        <position position="91"/>
    </location>
    <ligand>
        <name>a divalent metal cation</name>
        <dbReference type="ChEBI" id="CHEBI:60240"/>
    </ligand>
</feature>
<dbReference type="GO" id="GO:0005737">
    <property type="term" value="C:cytoplasm"/>
    <property type="evidence" value="ECO:0007669"/>
    <property type="project" value="UniProtKB-SubCell"/>
</dbReference>
<keyword evidence="4 7" id="KW-0479">Metal-binding</keyword>
<evidence type="ECO:0000256" key="1">
    <source>
        <dbReference type="ARBA" id="ARBA00000815"/>
    </source>
</evidence>
<comment type="similarity">
    <text evidence="2 7">Belongs to the SurE nucleotidase family.</text>
</comment>